<organism evidence="2 3">
    <name type="scientific">Actinoplanes oblitus</name>
    <dbReference type="NCBI Taxonomy" id="3040509"/>
    <lineage>
        <taxon>Bacteria</taxon>
        <taxon>Bacillati</taxon>
        <taxon>Actinomycetota</taxon>
        <taxon>Actinomycetes</taxon>
        <taxon>Micromonosporales</taxon>
        <taxon>Micromonosporaceae</taxon>
        <taxon>Actinoplanes</taxon>
    </lineage>
</organism>
<dbReference type="EMBL" id="CP126980">
    <property type="protein sequence ID" value="WIN00843.1"/>
    <property type="molecule type" value="Genomic_DNA"/>
</dbReference>
<feature type="domain" description="Tn3 transposase DDE" evidence="1">
    <location>
        <begin position="2"/>
        <end position="204"/>
    </location>
</feature>
<accession>A0ABY8WV76</accession>
<proteinExistence type="predicted"/>
<dbReference type="Proteomes" id="UP001240150">
    <property type="component" value="Chromosome"/>
</dbReference>
<name>A0ABY8WV76_9ACTN</name>
<sequence>MVGKQLPPRIRDLGKITLYRTGPRADFLDRYPRAGALLTRRLNLDLITDMWDDLLRVAASVQGGHATAALVVGKLCSSKRQQNALASAIKEYGALRRTAYAARYLADETYRRRIARQLNKGENLHALRRSPAYAGEGALRRRHHEQQSEQMWYLTLATNAIVCWSTEYHGLGVAALRRTGRQVDDKVLAHIWPTHHKNVHFYGTHSVDIDGELAQLDTDGYRPPRLGDGARTTR</sequence>
<reference evidence="2 3" key="1">
    <citation type="submission" date="2023-06" db="EMBL/GenBank/DDBJ databases">
        <authorList>
            <person name="Yushchuk O."/>
            <person name="Binda E."/>
            <person name="Ruckert-Reed C."/>
            <person name="Fedorenko V."/>
            <person name="Kalinowski J."/>
            <person name="Marinelli F."/>
        </authorList>
    </citation>
    <scope>NUCLEOTIDE SEQUENCE [LARGE SCALE GENOMIC DNA]</scope>
    <source>
        <strain evidence="2 3">NRRL 3884</strain>
    </source>
</reference>
<evidence type="ECO:0000259" key="1">
    <source>
        <dbReference type="Pfam" id="PF01526"/>
    </source>
</evidence>
<dbReference type="Pfam" id="PF01526">
    <property type="entry name" value="DDE_Tnp_Tn3"/>
    <property type="match status" value="1"/>
</dbReference>
<keyword evidence="3" id="KW-1185">Reference proteome</keyword>
<evidence type="ECO:0000313" key="3">
    <source>
        <dbReference type="Proteomes" id="UP001240150"/>
    </source>
</evidence>
<gene>
    <name evidence="2" type="ORF">ACTOB_004542</name>
</gene>
<protein>
    <submittedName>
        <fullName evidence="2">Tn3 family transposase</fullName>
    </submittedName>
</protein>
<dbReference type="InterPro" id="IPR002513">
    <property type="entry name" value="Tn3_Tnp_DDE_dom"/>
</dbReference>
<evidence type="ECO:0000313" key="2">
    <source>
        <dbReference type="EMBL" id="WIN00843.1"/>
    </source>
</evidence>